<comment type="subcellular location">
    <subcellularLocation>
        <location evidence="4">Cytoplasm</location>
    </subcellularLocation>
</comment>
<dbReference type="InterPro" id="IPR026591">
    <property type="entry name" value="Sirtuin_cat_small_dom_sf"/>
</dbReference>
<protein>
    <recommendedName>
        <fullName evidence="4">NAD-dependent protein deacetylase</fullName>
        <ecNumber evidence="4">2.3.1.286</ecNumber>
    </recommendedName>
    <alternativeName>
        <fullName evidence="4">Regulatory protein SIR2 homolog</fullName>
    </alternativeName>
</protein>
<dbReference type="GO" id="GO:0017136">
    <property type="term" value="F:histone deacetylase activity, NAD-dependent"/>
    <property type="evidence" value="ECO:0007669"/>
    <property type="project" value="TreeGrafter"/>
</dbReference>
<dbReference type="Proteomes" id="UP000006804">
    <property type="component" value="Chromosome"/>
</dbReference>
<feature type="binding site" evidence="4 5">
    <location>
        <position position="123"/>
    </location>
    <ligand>
        <name>Zn(2+)</name>
        <dbReference type="ChEBI" id="CHEBI:29105"/>
    </ligand>
</feature>
<reference evidence="7 8" key="1">
    <citation type="submission" date="2010-11" db="EMBL/GenBank/DDBJ databases">
        <title>The complete genome of Thermotoga thermarum DSM 5069.</title>
        <authorList>
            <consortium name="US DOE Joint Genome Institute (JGI-PGF)"/>
            <person name="Lucas S."/>
            <person name="Copeland A."/>
            <person name="Lapidus A."/>
            <person name="Bruce D."/>
            <person name="Goodwin L."/>
            <person name="Pitluck S."/>
            <person name="Kyrpides N."/>
            <person name="Mavromatis K."/>
            <person name="Ivanova N."/>
            <person name="Zeytun A."/>
            <person name="Brettin T."/>
            <person name="Detter J.C."/>
            <person name="Tapia R."/>
            <person name="Han C."/>
            <person name="Land M."/>
            <person name="Hauser L."/>
            <person name="Markowitz V."/>
            <person name="Cheng J.-F."/>
            <person name="Hugenholtz P."/>
            <person name="Woyke T."/>
            <person name="Wu D."/>
            <person name="Spring S."/>
            <person name="Schroeder M."/>
            <person name="Brambilla E."/>
            <person name="Klenk H.-P."/>
            <person name="Eisen J.A."/>
        </authorList>
    </citation>
    <scope>NUCLEOTIDE SEQUENCE [LARGE SCALE GENOMIC DNA]</scope>
    <source>
        <strain evidence="7 8">DSM 5069</strain>
    </source>
</reference>
<feature type="binding site" evidence="4">
    <location>
        <position position="25"/>
    </location>
    <ligand>
        <name>NAD(+)</name>
        <dbReference type="ChEBI" id="CHEBI:57540"/>
    </ligand>
</feature>
<keyword evidence="1 4" id="KW-0963">Cytoplasm</keyword>
<keyword evidence="8" id="KW-1185">Reference proteome</keyword>
<name>F7YWP7_9THEM</name>
<feature type="binding site" evidence="4">
    <location>
        <position position="97"/>
    </location>
    <ligand>
        <name>NAD(+)</name>
        <dbReference type="ChEBI" id="CHEBI:57540"/>
    </ligand>
</feature>
<feature type="binding site" evidence="4">
    <location>
        <position position="33"/>
    </location>
    <ligand>
        <name>NAD(+)</name>
        <dbReference type="ChEBI" id="CHEBI:57540"/>
    </ligand>
</feature>
<keyword evidence="4 5" id="KW-0479">Metal-binding</keyword>
<evidence type="ECO:0000256" key="3">
    <source>
        <dbReference type="ARBA" id="ARBA00023027"/>
    </source>
</evidence>
<dbReference type="HAMAP" id="MF_01968">
    <property type="entry name" value="Sirtuin_ClassU"/>
    <property type="match status" value="1"/>
</dbReference>
<feature type="binding site" evidence="4">
    <location>
        <position position="100"/>
    </location>
    <ligand>
        <name>nicotinamide</name>
        <dbReference type="ChEBI" id="CHEBI:17154"/>
    </ligand>
</feature>
<gene>
    <name evidence="4" type="primary">cobB</name>
    <name evidence="7" type="ORF">Theth_1998</name>
</gene>
<feature type="binding site" evidence="4 5">
    <location>
        <position position="147"/>
    </location>
    <ligand>
        <name>Zn(2+)</name>
        <dbReference type="ChEBI" id="CHEBI:29105"/>
    </ligand>
</feature>
<comment type="cofactor">
    <cofactor evidence="4">
        <name>Zn(2+)</name>
        <dbReference type="ChEBI" id="CHEBI:29105"/>
    </cofactor>
    <text evidence="4">Binds 1 zinc ion per subunit.</text>
</comment>
<feature type="binding site" evidence="4">
    <location>
        <position position="229"/>
    </location>
    <ligand>
        <name>NAD(+)</name>
        <dbReference type="ChEBI" id="CHEBI:57540"/>
    </ligand>
</feature>
<dbReference type="Pfam" id="PF02146">
    <property type="entry name" value="SIR2"/>
    <property type="match status" value="1"/>
</dbReference>
<dbReference type="InterPro" id="IPR026590">
    <property type="entry name" value="Ssirtuin_cat_dom"/>
</dbReference>
<keyword evidence="3 4" id="KW-0520">NAD</keyword>
<evidence type="ECO:0000259" key="6">
    <source>
        <dbReference type="PROSITE" id="PS50305"/>
    </source>
</evidence>
<feature type="binding site" evidence="4">
    <location>
        <position position="100"/>
    </location>
    <ligand>
        <name>NAD(+)</name>
        <dbReference type="ChEBI" id="CHEBI:57540"/>
    </ligand>
</feature>
<feature type="active site" description="Proton acceptor" evidence="4 5">
    <location>
        <position position="115"/>
    </location>
</feature>
<feature type="binding site" evidence="4">
    <location>
        <position position="187"/>
    </location>
    <ligand>
        <name>NAD(+)</name>
        <dbReference type="ChEBI" id="CHEBI:57540"/>
    </ligand>
</feature>
<feature type="binding site" evidence="4">
    <location>
        <position position="32"/>
    </location>
    <ligand>
        <name>NAD(+)</name>
        <dbReference type="ChEBI" id="CHEBI:57540"/>
    </ligand>
</feature>
<dbReference type="PROSITE" id="PS50305">
    <property type="entry name" value="SIRTUIN"/>
    <property type="match status" value="1"/>
</dbReference>
<dbReference type="GO" id="GO:0070403">
    <property type="term" value="F:NAD+ binding"/>
    <property type="evidence" value="ECO:0007669"/>
    <property type="project" value="UniProtKB-UniRule"/>
</dbReference>
<dbReference type="GO" id="GO:0008270">
    <property type="term" value="F:zinc ion binding"/>
    <property type="evidence" value="ECO:0007669"/>
    <property type="project" value="UniProtKB-UniRule"/>
</dbReference>
<comment type="function">
    <text evidence="4">NAD-dependent protein deacetylase which modulates the activities of several enzymes which are inactive in their acetylated form.</text>
</comment>
<feature type="binding site" evidence="4 5">
    <location>
        <position position="126"/>
    </location>
    <ligand>
        <name>Zn(2+)</name>
        <dbReference type="ChEBI" id="CHEBI:29105"/>
    </ligand>
</feature>
<keyword evidence="2 4" id="KW-0808">Transferase</keyword>
<feature type="binding site" evidence="4 5">
    <location>
        <position position="149"/>
    </location>
    <ligand>
        <name>Zn(2+)</name>
        <dbReference type="ChEBI" id="CHEBI:29105"/>
    </ligand>
</feature>
<comment type="caution">
    <text evidence="4">Lacks conserved residue(s) required for the propagation of feature annotation.</text>
</comment>
<accession>F7YWP7</accession>
<dbReference type="InterPro" id="IPR029035">
    <property type="entry name" value="DHS-like_NAD/FAD-binding_dom"/>
</dbReference>
<evidence type="ECO:0000256" key="5">
    <source>
        <dbReference type="PROSITE-ProRule" id="PRU00236"/>
    </source>
</evidence>
<evidence type="ECO:0000313" key="7">
    <source>
        <dbReference type="EMBL" id="AEH52037.1"/>
    </source>
</evidence>
<dbReference type="EMBL" id="CP002351">
    <property type="protein sequence ID" value="AEH52037.1"/>
    <property type="molecule type" value="Genomic_DNA"/>
</dbReference>
<feature type="domain" description="Deacetylase sirtuin-type" evidence="6">
    <location>
        <begin position="1"/>
        <end position="243"/>
    </location>
</feature>
<evidence type="ECO:0000256" key="2">
    <source>
        <dbReference type="ARBA" id="ARBA00022679"/>
    </source>
</evidence>
<feature type="binding site" evidence="4">
    <location>
        <position position="32"/>
    </location>
    <ligand>
        <name>nicotinamide</name>
        <dbReference type="ChEBI" id="CHEBI:17154"/>
    </ligand>
</feature>
<feature type="binding site" evidence="4">
    <location>
        <position position="21"/>
    </location>
    <ligand>
        <name>NAD(+)</name>
        <dbReference type="ChEBI" id="CHEBI:57540"/>
    </ligand>
</feature>
<organism evidence="7 8">
    <name type="scientific">Pseudothermotoga thermarum DSM 5069</name>
    <dbReference type="NCBI Taxonomy" id="688269"/>
    <lineage>
        <taxon>Bacteria</taxon>
        <taxon>Thermotogati</taxon>
        <taxon>Thermotogota</taxon>
        <taxon>Thermotogae</taxon>
        <taxon>Thermotogales</taxon>
        <taxon>Thermotogaceae</taxon>
        <taxon>Pseudothermotoga</taxon>
    </lineage>
</organism>
<dbReference type="OrthoDB" id="9800582at2"/>
<dbReference type="PATRIC" id="fig|688269.3.peg.2060"/>
<dbReference type="InterPro" id="IPR003000">
    <property type="entry name" value="Sirtuin"/>
</dbReference>
<dbReference type="HOGENOM" id="CLU_023643_3_0_0"/>
<keyword evidence="4 5" id="KW-0862">Zinc</keyword>
<dbReference type="STRING" id="688269.Theth_1998"/>
<comment type="catalytic activity">
    <reaction evidence="4">
        <text>N(6)-acetyl-L-lysyl-[protein] + NAD(+) + H2O = 2''-O-acetyl-ADP-D-ribose + nicotinamide + L-lysyl-[protein]</text>
        <dbReference type="Rhea" id="RHEA:43636"/>
        <dbReference type="Rhea" id="RHEA-COMP:9752"/>
        <dbReference type="Rhea" id="RHEA-COMP:10731"/>
        <dbReference type="ChEBI" id="CHEBI:15377"/>
        <dbReference type="ChEBI" id="CHEBI:17154"/>
        <dbReference type="ChEBI" id="CHEBI:29969"/>
        <dbReference type="ChEBI" id="CHEBI:57540"/>
        <dbReference type="ChEBI" id="CHEBI:61930"/>
        <dbReference type="ChEBI" id="CHEBI:83767"/>
        <dbReference type="EC" id="2.3.1.286"/>
    </reaction>
</comment>
<evidence type="ECO:0000313" key="8">
    <source>
        <dbReference type="Proteomes" id="UP000006804"/>
    </source>
</evidence>
<dbReference type="Gene3D" id="3.40.50.1220">
    <property type="entry name" value="TPP-binding domain"/>
    <property type="match status" value="1"/>
</dbReference>
<evidence type="ECO:0000256" key="4">
    <source>
        <dbReference type="HAMAP-Rule" id="MF_01968"/>
    </source>
</evidence>
<dbReference type="RefSeq" id="WP_013933244.1">
    <property type="nucleotide sequence ID" value="NC_015707.1"/>
</dbReference>
<feature type="binding site" evidence="4">
    <location>
        <position position="212"/>
    </location>
    <ligand>
        <name>NAD(+)</name>
        <dbReference type="ChEBI" id="CHEBI:57540"/>
    </ligand>
</feature>
<sequence>MYQEFVDLLRQSSYCVVLTGAGVSTPSGIPDFRSPTGLYSKYPQEIFDIDYFYSSPASFYSFCKEVLLPMIDAQPNLVHEFLAWLEERGYVKVVITQNIDGLHQKAGSKDVVELHGNISRFKCDKCGKLYDHNWVRRELEKKAVPHCLCGGLIRPDIVFFKESLPWEAVNMAEMHSLSCDLMVVMGSSLVVYPAASFPILAKKNGAKLVIINNSETGLDFLCDLKIEKDLVEFCSQVWKMFQS</sequence>
<feature type="binding site" evidence="4">
    <location>
        <position position="188"/>
    </location>
    <ligand>
        <name>NAD(+)</name>
        <dbReference type="ChEBI" id="CHEBI:57540"/>
    </ligand>
</feature>
<dbReference type="GO" id="GO:0005737">
    <property type="term" value="C:cytoplasm"/>
    <property type="evidence" value="ECO:0007669"/>
    <property type="project" value="UniProtKB-SubCell"/>
</dbReference>
<dbReference type="NCBIfam" id="NF001753">
    <property type="entry name" value="PRK00481.1-3"/>
    <property type="match status" value="1"/>
</dbReference>
<dbReference type="InterPro" id="IPR050134">
    <property type="entry name" value="NAD-dep_sirtuin_deacylases"/>
</dbReference>
<feature type="binding site" evidence="4">
    <location>
        <position position="99"/>
    </location>
    <ligand>
        <name>nicotinamide</name>
        <dbReference type="ChEBI" id="CHEBI:17154"/>
    </ligand>
</feature>
<dbReference type="EC" id="2.3.1.286" evidence="4"/>
<dbReference type="eggNOG" id="COG0846">
    <property type="taxonomic scope" value="Bacteria"/>
</dbReference>
<feature type="binding site" evidence="4">
    <location>
        <position position="99"/>
    </location>
    <ligand>
        <name>NAD(+)</name>
        <dbReference type="ChEBI" id="CHEBI:57540"/>
    </ligand>
</feature>
<dbReference type="KEGG" id="tta:Theth_1998"/>
<dbReference type="PANTHER" id="PTHR11085:SF4">
    <property type="entry name" value="NAD-DEPENDENT PROTEIN DEACYLASE"/>
    <property type="match status" value="1"/>
</dbReference>
<comment type="similarity">
    <text evidence="4">Belongs to the sirtuin family. Class U subfamily.</text>
</comment>
<dbReference type="Gene3D" id="3.30.1600.10">
    <property type="entry name" value="SIR2/SIRT2 'Small Domain"/>
    <property type="match status" value="1"/>
</dbReference>
<dbReference type="SUPFAM" id="SSF52467">
    <property type="entry name" value="DHS-like NAD/FAD-binding domain"/>
    <property type="match status" value="1"/>
</dbReference>
<dbReference type="NCBIfam" id="NF001752">
    <property type="entry name" value="PRK00481.1-1"/>
    <property type="match status" value="1"/>
</dbReference>
<dbReference type="InterPro" id="IPR028628">
    <property type="entry name" value="Sirtuin_class_U"/>
</dbReference>
<feature type="binding site" evidence="4">
    <location>
        <position position="115"/>
    </location>
    <ligand>
        <name>NAD(+)</name>
        <dbReference type="ChEBI" id="CHEBI:57540"/>
    </ligand>
</feature>
<evidence type="ECO:0000256" key="1">
    <source>
        <dbReference type="ARBA" id="ARBA00022490"/>
    </source>
</evidence>
<proteinExistence type="inferred from homology"/>
<dbReference type="PANTHER" id="PTHR11085">
    <property type="entry name" value="NAD-DEPENDENT PROTEIN DEACYLASE SIRTUIN-5, MITOCHONDRIAL-RELATED"/>
    <property type="match status" value="1"/>
</dbReference>
<dbReference type="AlphaFoldDB" id="F7YWP7"/>